<keyword evidence="3" id="KW-0732">Signal</keyword>
<organism evidence="13 14">
    <name type="scientific">Ceratitis capitata</name>
    <name type="common">Mediterranean fruit fly</name>
    <name type="synonym">Tephritis capitata</name>
    <dbReference type="NCBI Taxonomy" id="7213"/>
    <lineage>
        <taxon>Eukaryota</taxon>
        <taxon>Metazoa</taxon>
        <taxon>Ecdysozoa</taxon>
        <taxon>Arthropoda</taxon>
        <taxon>Hexapoda</taxon>
        <taxon>Insecta</taxon>
        <taxon>Pterygota</taxon>
        <taxon>Neoptera</taxon>
        <taxon>Endopterygota</taxon>
        <taxon>Diptera</taxon>
        <taxon>Brachycera</taxon>
        <taxon>Muscomorpha</taxon>
        <taxon>Tephritoidea</taxon>
        <taxon>Tephritidae</taxon>
        <taxon>Ceratitis</taxon>
        <taxon>Ceratitis</taxon>
    </lineage>
</organism>
<evidence type="ECO:0000256" key="4">
    <source>
        <dbReference type="ARBA" id="ARBA00022737"/>
    </source>
</evidence>
<dbReference type="InterPro" id="IPR056863">
    <property type="entry name" value="LMN_ATRN_NET-like_EGF"/>
</dbReference>
<dbReference type="CDD" id="cd00055">
    <property type="entry name" value="EGF_Lam"/>
    <property type="match status" value="4"/>
</dbReference>
<feature type="disulfide bond" evidence="8">
    <location>
        <begin position="287"/>
        <end position="296"/>
    </location>
</feature>
<dbReference type="Gene3D" id="2.170.300.10">
    <property type="entry name" value="Tie2 ligand-binding domain superfamily"/>
    <property type="match status" value="1"/>
</dbReference>
<dbReference type="GO" id="GO:0009887">
    <property type="term" value="P:animal organ morphogenesis"/>
    <property type="evidence" value="ECO:0007669"/>
    <property type="project" value="TreeGrafter"/>
</dbReference>
<feature type="disulfide bond" evidence="8">
    <location>
        <begin position="330"/>
        <end position="339"/>
    </location>
</feature>
<dbReference type="GO" id="GO:0009888">
    <property type="term" value="P:tissue development"/>
    <property type="evidence" value="ECO:0007669"/>
    <property type="project" value="TreeGrafter"/>
</dbReference>
<protein>
    <submittedName>
        <fullName evidence="13">(Mediterranean fruit fly) hypothetical protein</fullName>
    </submittedName>
</protein>
<evidence type="ECO:0000259" key="11">
    <source>
        <dbReference type="PROSITE" id="PS51115"/>
    </source>
</evidence>
<evidence type="ECO:0000256" key="9">
    <source>
        <dbReference type="SAM" id="Phobius"/>
    </source>
</evidence>
<feature type="domain" description="Laminin EGF-like" evidence="10">
    <location>
        <begin position="267"/>
        <end position="310"/>
    </location>
</feature>
<dbReference type="Pfam" id="PF00055">
    <property type="entry name" value="Laminin_N"/>
    <property type="match status" value="1"/>
</dbReference>
<evidence type="ECO:0000259" key="12">
    <source>
        <dbReference type="PROSITE" id="PS51117"/>
    </source>
</evidence>
<dbReference type="GO" id="GO:0007411">
    <property type="term" value="P:axon guidance"/>
    <property type="evidence" value="ECO:0007669"/>
    <property type="project" value="TreeGrafter"/>
</dbReference>
<keyword evidence="6" id="KW-0325">Glycoprotein</keyword>
<dbReference type="SMART" id="SM00180">
    <property type="entry name" value="EGF_Lam"/>
    <property type="match status" value="6"/>
</dbReference>
<dbReference type="Pfam" id="PF00052">
    <property type="entry name" value="Laminin_B"/>
    <property type="match status" value="1"/>
</dbReference>
<evidence type="ECO:0000256" key="6">
    <source>
        <dbReference type="ARBA" id="ARBA00023180"/>
    </source>
</evidence>
<comment type="subcellular location">
    <subcellularLocation>
        <location evidence="1">Secreted</location>
    </subcellularLocation>
</comment>
<evidence type="ECO:0000256" key="2">
    <source>
        <dbReference type="ARBA" id="ARBA00022525"/>
    </source>
</evidence>
<dbReference type="SMART" id="SM00281">
    <property type="entry name" value="LamB"/>
    <property type="match status" value="1"/>
</dbReference>
<dbReference type="GO" id="GO:0005201">
    <property type="term" value="F:extracellular matrix structural constituent"/>
    <property type="evidence" value="ECO:0007669"/>
    <property type="project" value="TreeGrafter"/>
</dbReference>
<keyword evidence="9" id="KW-0812">Transmembrane</keyword>
<keyword evidence="7 8" id="KW-0424">Laminin EGF-like domain</keyword>
<dbReference type="SUPFAM" id="SSF57196">
    <property type="entry name" value="EGF/Laminin"/>
    <property type="match status" value="6"/>
</dbReference>
<evidence type="ECO:0000256" key="5">
    <source>
        <dbReference type="ARBA" id="ARBA00023157"/>
    </source>
</evidence>
<dbReference type="PROSITE" id="PS01248">
    <property type="entry name" value="EGF_LAM_1"/>
    <property type="match status" value="3"/>
</dbReference>
<dbReference type="FunFam" id="2.10.25.10:FF:000090">
    <property type="entry name" value="laminin subunit alpha"/>
    <property type="match status" value="1"/>
</dbReference>
<feature type="domain" description="Laminin EGF-like" evidence="10">
    <location>
        <begin position="612"/>
        <end position="661"/>
    </location>
</feature>
<dbReference type="PROSITE" id="PS50027">
    <property type="entry name" value="EGF_LAM_2"/>
    <property type="match status" value="3"/>
</dbReference>
<keyword evidence="9" id="KW-0472">Membrane</keyword>
<dbReference type="PANTHER" id="PTHR10574:SF445">
    <property type="entry name" value="LAMININ SUBUNIT ALPHA 3"/>
    <property type="match status" value="1"/>
</dbReference>
<dbReference type="InterPro" id="IPR000742">
    <property type="entry name" value="EGF"/>
</dbReference>
<keyword evidence="5 8" id="KW-1015">Disulfide bond</keyword>
<evidence type="ECO:0000313" key="14">
    <source>
        <dbReference type="Proteomes" id="UP000606786"/>
    </source>
</evidence>
<dbReference type="SMART" id="SM00181">
    <property type="entry name" value="EGF"/>
    <property type="match status" value="4"/>
</dbReference>
<dbReference type="InterPro" id="IPR002049">
    <property type="entry name" value="LE_dom"/>
</dbReference>
<evidence type="ECO:0000256" key="1">
    <source>
        <dbReference type="ARBA" id="ARBA00004613"/>
    </source>
</evidence>
<keyword evidence="4" id="KW-0677">Repeat</keyword>
<dbReference type="GO" id="GO:0005604">
    <property type="term" value="C:basement membrane"/>
    <property type="evidence" value="ECO:0007669"/>
    <property type="project" value="TreeGrafter"/>
</dbReference>
<dbReference type="InterPro" id="IPR050440">
    <property type="entry name" value="Laminin/Netrin_ECM"/>
</dbReference>
<feature type="disulfide bond" evidence="8">
    <location>
        <begin position="631"/>
        <end position="640"/>
    </location>
</feature>
<dbReference type="EMBL" id="CAJHJT010000012">
    <property type="protein sequence ID" value="CAD6997953.1"/>
    <property type="molecule type" value="Genomic_DNA"/>
</dbReference>
<dbReference type="Proteomes" id="UP000606786">
    <property type="component" value="Unassembled WGS sequence"/>
</dbReference>
<dbReference type="PRINTS" id="PR00011">
    <property type="entry name" value="EGFLAMININ"/>
</dbReference>
<dbReference type="FunFam" id="2.10.25.10:FF:000677">
    <property type="entry name" value="Wing blister, isoform B"/>
    <property type="match status" value="1"/>
</dbReference>
<evidence type="ECO:0000259" key="10">
    <source>
        <dbReference type="PROSITE" id="PS50027"/>
    </source>
</evidence>
<feature type="domain" description="Laminin IV type A" evidence="11">
    <location>
        <begin position="380"/>
        <end position="574"/>
    </location>
</feature>
<dbReference type="FunFam" id="2.10.25.10:FF:000580">
    <property type="entry name" value="Wing blister, isoform B"/>
    <property type="match status" value="1"/>
</dbReference>
<dbReference type="OrthoDB" id="8545473at2759"/>
<proteinExistence type="predicted"/>
<name>A0A811ULH0_CERCA</name>
<accession>A0A811ULH0</accession>
<dbReference type="Pfam" id="PF00053">
    <property type="entry name" value="EGF_laminin"/>
    <property type="match status" value="5"/>
</dbReference>
<dbReference type="GO" id="GO:0005576">
    <property type="term" value="C:extracellular region"/>
    <property type="evidence" value="ECO:0007669"/>
    <property type="project" value="UniProtKB-SubCell"/>
</dbReference>
<dbReference type="Gene3D" id="2.60.120.260">
    <property type="entry name" value="Galactose-binding domain-like"/>
    <property type="match status" value="1"/>
</dbReference>
<comment type="caution">
    <text evidence="13">The sequence shown here is derived from an EMBL/GenBank/DDBJ whole genome shotgun (WGS) entry which is preliminary data.</text>
</comment>
<feature type="domain" description="Laminin N-terminal" evidence="12">
    <location>
        <begin position="1"/>
        <end position="144"/>
    </location>
</feature>
<dbReference type="AlphaFoldDB" id="A0A811ULH0"/>
<comment type="caution">
    <text evidence="8">Lacks conserved residue(s) required for the propagation of feature annotation.</text>
</comment>
<feature type="domain" description="Laminin EGF-like" evidence="10">
    <location>
        <begin position="311"/>
        <end position="359"/>
    </location>
</feature>
<evidence type="ECO:0000256" key="8">
    <source>
        <dbReference type="PROSITE-ProRule" id="PRU00460"/>
    </source>
</evidence>
<dbReference type="InterPro" id="IPR000034">
    <property type="entry name" value="Laminin_IV"/>
</dbReference>
<dbReference type="Gene3D" id="2.10.25.10">
    <property type="entry name" value="Laminin"/>
    <property type="match status" value="4"/>
</dbReference>
<keyword evidence="2" id="KW-0964">Secreted</keyword>
<dbReference type="PANTHER" id="PTHR10574">
    <property type="entry name" value="NETRIN/LAMININ-RELATED"/>
    <property type="match status" value="1"/>
</dbReference>
<dbReference type="PROSITE" id="PS51115">
    <property type="entry name" value="LAMININ_IVA"/>
    <property type="match status" value="1"/>
</dbReference>
<dbReference type="PROSITE" id="PS51117">
    <property type="entry name" value="LAMININ_NTER"/>
    <property type="match status" value="1"/>
</dbReference>
<evidence type="ECO:0000256" key="7">
    <source>
        <dbReference type="ARBA" id="ARBA00023292"/>
    </source>
</evidence>
<feature type="transmembrane region" description="Helical" evidence="9">
    <location>
        <begin position="793"/>
        <end position="811"/>
    </location>
</feature>
<keyword evidence="14" id="KW-1185">Reference proteome</keyword>
<dbReference type="InterPro" id="IPR008211">
    <property type="entry name" value="Laminin_N"/>
</dbReference>
<evidence type="ECO:0000313" key="13">
    <source>
        <dbReference type="EMBL" id="CAD6997953.1"/>
    </source>
</evidence>
<evidence type="ECO:0000256" key="3">
    <source>
        <dbReference type="ARBA" id="ARBA00022729"/>
    </source>
</evidence>
<dbReference type="SMART" id="SM00136">
    <property type="entry name" value="LamNT"/>
    <property type="match status" value="1"/>
</dbReference>
<gene>
    <name evidence="13" type="ORF">CCAP1982_LOCUS6570</name>
</gene>
<keyword evidence="9" id="KW-1133">Transmembrane helix</keyword>
<sequence>MLKSANSPRPASWVLEKSLDGFNYEPWQYFGLSDADCQRRYGLAGQNGKYVFENDTEVICTTQFSKALPLENGELHVSLLKNRPGAMDQTEELMNFITARYVRIRLQGMHTTANLDNSVDWLLDSQSLEKRSFYSLKQIRVSARLDCHGHADKTVELAEKRTDELEYAQLASTLQCVCQHNTCGTDCGECCALYQDKPFRNGTTREPNACELCQCNGQAEACIYDAFLERGICQQCQNNTAGNECEFCTSGHYRDFNEKLTAPCRRCACDGRGATGTCDPVGGQCHCREGFQGVRCDECARGYYGEECRRCECDVRGTLPDTECAGVCKCKAHVAGDTCSECLPGYYDLSADQPDGCAPCWCSGVGLSCSSAALQTLAFETLNDWKVTDIMRSQVIAATVDSSTNYLVYSEDEQSIEGAVYWQAPQGYLGNRLTSYGARLSIQVNWVTMRGDTSGKPTDGPDVVLFGRNGLKIAYGDTIYTRGSTAIINITLDETGWYHVTPAVLDKKTRSRRTQHHGSAVTRTQLLSVLSALDSLLVRGTYHTDQVETSLERVIIYSGGTELGSTKLSTRVEQCVCPMGYAGLSCESCDFGFIRIWENATDHQLVAKCIPCPCNGHSNSCDLQSGGCGNCMHNTYGERCERCKVGFYGNPLQGTEHDCKRCACPLLVDSNNFSPSCQLKTYSIMDLNPLYGVVENSEYICTQCPPGYTGDHCEMCDDGYYGNPTEVGSQCRPCDCEGGPCDVFTGQCIVCHSKCHVGVDYYCYCHGLLATVRGSNTPRWIGVAHLSGRRNTVAAKIVILIVMVALLLLFLDR</sequence>
<dbReference type="Pfam" id="PF24973">
    <property type="entry name" value="EGF_LMN_ATRN"/>
    <property type="match status" value="2"/>
</dbReference>
<reference evidence="13" key="1">
    <citation type="submission" date="2020-11" db="EMBL/GenBank/DDBJ databases">
        <authorList>
            <person name="Whitehead M."/>
        </authorList>
    </citation>
    <scope>NUCLEOTIDE SEQUENCE</scope>
    <source>
        <strain evidence="13">EGII</strain>
    </source>
</reference>